<proteinExistence type="predicted"/>
<gene>
    <name evidence="2" type="ORF">CO058_02850</name>
</gene>
<reference evidence="3" key="1">
    <citation type="submission" date="2017-09" db="EMBL/GenBank/DDBJ databases">
        <title>Depth-based differentiation of microbial function through sediment-hosted aquifers and enrichment of novel symbionts in the deep terrestrial subsurface.</title>
        <authorList>
            <person name="Probst A.J."/>
            <person name="Ladd B."/>
            <person name="Jarett J.K."/>
            <person name="Geller-Mcgrath D.E."/>
            <person name="Sieber C.M.K."/>
            <person name="Emerson J.B."/>
            <person name="Anantharaman K."/>
            <person name="Thomas B.C."/>
            <person name="Malmstrom R."/>
            <person name="Stieglmeier M."/>
            <person name="Klingl A."/>
            <person name="Woyke T."/>
            <person name="Ryan C.M."/>
            <person name="Banfield J.F."/>
        </authorList>
    </citation>
    <scope>NUCLEOTIDE SEQUENCE [LARGE SCALE GENOMIC DNA]</scope>
</reference>
<comment type="caution">
    <text evidence="2">The sequence shown here is derived from an EMBL/GenBank/DDBJ whole genome shotgun (WGS) entry which is preliminary data.</text>
</comment>
<name>A0A2M8ELB1_UNCKA</name>
<dbReference type="Proteomes" id="UP000229756">
    <property type="component" value="Unassembled WGS sequence"/>
</dbReference>
<feature type="region of interest" description="Disordered" evidence="1">
    <location>
        <begin position="277"/>
        <end position="300"/>
    </location>
</feature>
<evidence type="ECO:0000256" key="1">
    <source>
        <dbReference type="SAM" id="MobiDB-lite"/>
    </source>
</evidence>
<evidence type="ECO:0000313" key="2">
    <source>
        <dbReference type="EMBL" id="PJC23521.1"/>
    </source>
</evidence>
<accession>A0A2M8ELB1</accession>
<protein>
    <recommendedName>
        <fullName evidence="4">PPM-type phosphatase domain-containing protein</fullName>
    </recommendedName>
</protein>
<evidence type="ECO:0008006" key="4">
    <source>
        <dbReference type="Google" id="ProtNLM"/>
    </source>
</evidence>
<dbReference type="AlphaFoldDB" id="A0A2M8ELB1"/>
<dbReference type="EMBL" id="PFSJ01000022">
    <property type="protein sequence ID" value="PJC23521.1"/>
    <property type="molecule type" value="Genomic_DNA"/>
</dbReference>
<sequence>MRFSLKVQSIGGSGQSTKDYITVTHEFDVPDDQALTKRGRLFVTLNISANDNFDLKEISTLFIESLQESFYKINDETPLHAIEASLRRAHQLLLSIKSIDGNDSLGSTQSNFDISCATALIWNRVLYTSHIGSPAIYLIKGTGTRDLVLEKGSREIWTSSNIIENEDVVIIGTEIFANTFPATEIINSLGSLSSTIATHKDADKISAILIKASASIEKQSSSITDKVKSLNIGNSISGTIWKVKSKISNSEALSEKFKFYQSKKAAPVSSITGISETRPSAAIESTPRGPKRINERKSTNKGKKQIAVGLAMLLGIGFVNYKLFYENKQNNKLDNSNEVAFNLPNKDGQIKGESDDQTPINLHKEIIKFSNIEKNILPISLSTIRGNLISLDSNSGSVFKIDISKKEAIKLEPTVSNPKLIECEIHQSEMKDLCFVYGKDGFIVFDANKKGEEIDKYFADLENVIDIYPSWDVLYILTADNIYSYKLGTTEPKKWLNDEALSNTKSIAVDSNIYVLSSNDVYKYAGGKLVSEFKIEKSKLKSPTQIEISTTSIFVLDQNKIIVFKRSSGKFEKEILLSNEADIETPVSFSLTKDATPKIVFEKGKSFFIVEE</sequence>
<dbReference type="SUPFAM" id="SSF63825">
    <property type="entry name" value="YWTD domain"/>
    <property type="match status" value="1"/>
</dbReference>
<organism evidence="2 3">
    <name type="scientific">candidate division WWE3 bacterium CG_4_9_14_0_2_um_filter_35_11</name>
    <dbReference type="NCBI Taxonomy" id="1975077"/>
    <lineage>
        <taxon>Bacteria</taxon>
        <taxon>Katanobacteria</taxon>
    </lineage>
</organism>
<evidence type="ECO:0000313" key="3">
    <source>
        <dbReference type="Proteomes" id="UP000229756"/>
    </source>
</evidence>